<proteinExistence type="inferred from homology"/>
<dbReference type="EC" id="5.4.99.-" evidence="3"/>
<dbReference type="InterPro" id="IPR006145">
    <property type="entry name" value="PsdUridine_synth_RsuA/RluA"/>
</dbReference>
<gene>
    <name evidence="5" type="ORF">NZD89_21670</name>
</gene>
<dbReference type="InterPro" id="IPR050188">
    <property type="entry name" value="RluA_PseudoU_synthase"/>
</dbReference>
<dbReference type="SUPFAM" id="SSF55120">
    <property type="entry name" value="Pseudouridine synthase"/>
    <property type="match status" value="1"/>
</dbReference>
<evidence type="ECO:0000256" key="3">
    <source>
        <dbReference type="RuleBase" id="RU362028"/>
    </source>
</evidence>
<dbReference type="RefSeq" id="WP_268004772.1">
    <property type="nucleotide sequence ID" value="NZ_CP104067.1"/>
</dbReference>
<protein>
    <recommendedName>
        <fullName evidence="3">Pseudouridine synthase</fullName>
        <ecNumber evidence="3">5.4.99.-</ecNumber>
    </recommendedName>
</protein>
<evidence type="ECO:0000313" key="5">
    <source>
        <dbReference type="EMBL" id="WAH40873.1"/>
    </source>
</evidence>
<reference evidence="5" key="1">
    <citation type="submission" date="2022-08" db="EMBL/GenBank/DDBJ databases">
        <title>Alicyclobacillus fastidiosus DSM 17978, complete genome.</title>
        <authorList>
            <person name="Wang Q."/>
            <person name="Cai R."/>
            <person name="Wang Z."/>
        </authorList>
    </citation>
    <scope>NUCLEOTIDE SEQUENCE</scope>
    <source>
        <strain evidence="5">DSM 17978</strain>
    </source>
</reference>
<dbReference type="CDD" id="cd02869">
    <property type="entry name" value="PseudoU_synth_RluA_like"/>
    <property type="match status" value="1"/>
</dbReference>
<dbReference type="PANTHER" id="PTHR21600:SF87">
    <property type="entry name" value="RNA PSEUDOURIDYLATE SYNTHASE DOMAIN-CONTAINING PROTEIN 1"/>
    <property type="match status" value="1"/>
</dbReference>
<dbReference type="InterPro" id="IPR006225">
    <property type="entry name" value="PsdUridine_synth_RluC/D"/>
</dbReference>
<comment type="catalytic activity">
    <reaction evidence="1 3">
        <text>a uridine in RNA = a pseudouridine in RNA</text>
        <dbReference type="Rhea" id="RHEA:48348"/>
        <dbReference type="Rhea" id="RHEA-COMP:12068"/>
        <dbReference type="Rhea" id="RHEA-COMP:12069"/>
        <dbReference type="ChEBI" id="CHEBI:65314"/>
        <dbReference type="ChEBI" id="CHEBI:65315"/>
    </reaction>
</comment>
<dbReference type="NCBIfam" id="TIGR00005">
    <property type="entry name" value="rluA_subfam"/>
    <property type="match status" value="1"/>
</dbReference>
<keyword evidence="3" id="KW-0413">Isomerase</keyword>
<evidence type="ECO:0000313" key="6">
    <source>
        <dbReference type="Proteomes" id="UP001164761"/>
    </source>
</evidence>
<dbReference type="Pfam" id="PF00849">
    <property type="entry name" value="PseudoU_synth_2"/>
    <property type="match status" value="1"/>
</dbReference>
<evidence type="ECO:0000256" key="2">
    <source>
        <dbReference type="ARBA" id="ARBA00010876"/>
    </source>
</evidence>
<keyword evidence="6" id="KW-1185">Reference proteome</keyword>
<dbReference type="Proteomes" id="UP001164761">
    <property type="component" value="Chromosome"/>
</dbReference>
<dbReference type="EMBL" id="CP104067">
    <property type="protein sequence ID" value="WAH40873.1"/>
    <property type="molecule type" value="Genomic_DNA"/>
</dbReference>
<evidence type="ECO:0000259" key="4">
    <source>
        <dbReference type="Pfam" id="PF00849"/>
    </source>
</evidence>
<comment type="function">
    <text evidence="3">Responsible for synthesis of pseudouridine from uracil.</text>
</comment>
<comment type="similarity">
    <text evidence="2 3">Belongs to the pseudouridine synthase RluA family.</text>
</comment>
<organism evidence="5 6">
    <name type="scientific">Alicyclobacillus fastidiosus</name>
    <dbReference type="NCBI Taxonomy" id="392011"/>
    <lineage>
        <taxon>Bacteria</taxon>
        <taxon>Bacillati</taxon>
        <taxon>Bacillota</taxon>
        <taxon>Bacilli</taxon>
        <taxon>Bacillales</taxon>
        <taxon>Alicyclobacillaceae</taxon>
        <taxon>Alicyclobacillus</taxon>
    </lineage>
</organism>
<dbReference type="InterPro" id="IPR020103">
    <property type="entry name" value="PsdUridine_synth_cat_dom_sf"/>
</dbReference>
<sequence length="318" mass="35624">MRCEMKAGFLYVHLDKRYDGWRVEDVLTTALALPAAFSHKLLAAGHVCAGKKTLCRTDELKAGSRLTLKDPTPVSRLFELADIGVEGLEICYEDDHVLIVNKPAGVIVHSDNPSERTLDGLVAHYYRETGQVLPILHAHRLDKPTTGAVVYAKHGFVARALDAELVRHRMARRYVAVVFGAKLARSQTVDKPIGRDRHRSSLYRVSSTGKEARTHIVVRATSPVQGEHLSLLSCALETGRTHQIRVHCASLDVPIVGDEEYGGQRIRNWPAPDAIALHAREVSFYHPYDEQDVVVKCPLASDWTKFLRQEWGIEDDLW</sequence>
<name>A0ABY6ZDK5_9BACL</name>
<evidence type="ECO:0000256" key="1">
    <source>
        <dbReference type="ARBA" id="ARBA00000073"/>
    </source>
</evidence>
<accession>A0ABY6ZDK5</accession>
<feature type="domain" description="Pseudouridine synthase RsuA/RluA-like" evidence="4">
    <location>
        <begin position="96"/>
        <end position="250"/>
    </location>
</feature>
<dbReference type="PANTHER" id="PTHR21600">
    <property type="entry name" value="MITOCHONDRIAL RNA PSEUDOURIDINE SYNTHASE"/>
    <property type="match status" value="1"/>
</dbReference>
<dbReference type="Gene3D" id="3.30.2350.10">
    <property type="entry name" value="Pseudouridine synthase"/>
    <property type="match status" value="1"/>
</dbReference>